<dbReference type="GO" id="GO:0043190">
    <property type="term" value="C:ATP-binding cassette (ABC) transporter complex"/>
    <property type="evidence" value="ECO:0007669"/>
    <property type="project" value="InterPro"/>
</dbReference>
<dbReference type="Gene3D" id="3.40.190.10">
    <property type="entry name" value="Periplasmic binding protein-like II"/>
    <property type="match status" value="1"/>
</dbReference>
<dbReference type="InterPro" id="IPR030678">
    <property type="entry name" value="Peptide/Ni-bd"/>
</dbReference>
<feature type="chain" id="PRO_5039116357" evidence="1">
    <location>
        <begin position="19"/>
        <end position="506"/>
    </location>
</feature>
<dbReference type="InterPro" id="IPR039424">
    <property type="entry name" value="SBP_5"/>
</dbReference>
<evidence type="ECO:0000256" key="1">
    <source>
        <dbReference type="SAM" id="SignalP"/>
    </source>
</evidence>
<dbReference type="GO" id="GO:0015833">
    <property type="term" value="P:peptide transport"/>
    <property type="evidence" value="ECO:0007669"/>
    <property type="project" value="TreeGrafter"/>
</dbReference>
<dbReference type="PROSITE" id="PS51257">
    <property type="entry name" value="PROKAR_LIPOPROTEIN"/>
    <property type="match status" value="1"/>
</dbReference>
<evidence type="ECO:0000259" key="2">
    <source>
        <dbReference type="Pfam" id="PF00496"/>
    </source>
</evidence>
<dbReference type="PANTHER" id="PTHR30290:SF65">
    <property type="entry name" value="MONOACYL PHOSPHATIDYLINOSITOL TETRAMANNOSIDE-BINDING PROTEIN LPQW-RELATED"/>
    <property type="match status" value="1"/>
</dbReference>
<evidence type="ECO:0000313" key="4">
    <source>
        <dbReference type="Proteomes" id="UP000321798"/>
    </source>
</evidence>
<dbReference type="RefSeq" id="WP_179561791.1">
    <property type="nucleotide sequence ID" value="NZ_BAABBJ010000006.1"/>
</dbReference>
<dbReference type="EMBL" id="BKAL01000006">
    <property type="protein sequence ID" value="GEP69271.1"/>
    <property type="molecule type" value="Genomic_DNA"/>
</dbReference>
<protein>
    <submittedName>
        <fullName evidence="3">Peptide ABC transporter substrate-binding protein</fullName>
    </submittedName>
</protein>
<dbReference type="Pfam" id="PF00496">
    <property type="entry name" value="SBP_bac_5"/>
    <property type="match status" value="1"/>
</dbReference>
<organism evidence="3 4">
    <name type="scientific">Cellulomonas soli</name>
    <dbReference type="NCBI Taxonomy" id="931535"/>
    <lineage>
        <taxon>Bacteria</taxon>
        <taxon>Bacillati</taxon>
        <taxon>Actinomycetota</taxon>
        <taxon>Actinomycetes</taxon>
        <taxon>Micrococcales</taxon>
        <taxon>Cellulomonadaceae</taxon>
        <taxon>Cellulomonas</taxon>
    </lineage>
</organism>
<dbReference type="Proteomes" id="UP000321798">
    <property type="component" value="Unassembled WGS sequence"/>
</dbReference>
<keyword evidence="4" id="KW-1185">Reference proteome</keyword>
<evidence type="ECO:0000313" key="3">
    <source>
        <dbReference type="EMBL" id="GEP69271.1"/>
    </source>
</evidence>
<feature type="domain" description="Solute-binding protein family 5" evidence="2">
    <location>
        <begin position="82"/>
        <end position="415"/>
    </location>
</feature>
<feature type="signal peptide" evidence="1">
    <location>
        <begin position="1"/>
        <end position="18"/>
    </location>
</feature>
<dbReference type="SUPFAM" id="SSF53850">
    <property type="entry name" value="Periplasmic binding protein-like II"/>
    <property type="match status" value="1"/>
</dbReference>
<dbReference type="Gene3D" id="3.10.105.10">
    <property type="entry name" value="Dipeptide-binding Protein, Domain 3"/>
    <property type="match status" value="1"/>
</dbReference>
<sequence>MKRSSVLVGAVVVSAALASCSSGGSADAGTGSGDDSAAIRFAVASDPGVLNPITNATADGQQLALLAYESLVRLPAGAAAEGLLATDWQVTPTSATFTLSPDATCSSGEPLTASDVKATFDYAADAATGSPFLDVYVPSEGMTVAADDASGVVTFTFATPLSFPLETVGQLPIICADGLADPSTLDTTTAGTGPYVLDTADSGLSYTYTLRDDYAESSTAGMPATLQVEVVADDATAANMLTTGDLELALIGGTDRDRLSGQDLTAVDVSAGPGRIFFNQAPGRATNDLAVREAIAQAIDRDAVGSVSTGGRGQAMTSLMSNSSSVCVGEDNGASIPAHDPDAAEATLADAGITLKLLYNSAGGSGITAGVELIQEELAAVGVTVELTPSASYTDVIFSGGDWDLVWAPISAELPSIWAGILSGDFPPDGGNWTYNANTAYQAAVAEAQQLSGEDSCGAWSTAEAALFSNVDVLPLWEDTETFFGSGVELGVNSNGQLLPTTLRVG</sequence>
<dbReference type="GO" id="GO:1904680">
    <property type="term" value="F:peptide transmembrane transporter activity"/>
    <property type="evidence" value="ECO:0007669"/>
    <property type="project" value="TreeGrafter"/>
</dbReference>
<comment type="caution">
    <text evidence="3">The sequence shown here is derived from an EMBL/GenBank/DDBJ whole genome shotgun (WGS) entry which is preliminary data.</text>
</comment>
<dbReference type="AlphaFoldDB" id="A0A512PDI9"/>
<dbReference type="InterPro" id="IPR000914">
    <property type="entry name" value="SBP_5_dom"/>
</dbReference>
<dbReference type="CDD" id="cd00995">
    <property type="entry name" value="PBP2_NikA_DppA_OppA_like"/>
    <property type="match status" value="1"/>
</dbReference>
<dbReference type="PIRSF" id="PIRSF002741">
    <property type="entry name" value="MppA"/>
    <property type="match status" value="1"/>
</dbReference>
<dbReference type="GO" id="GO:0042597">
    <property type="term" value="C:periplasmic space"/>
    <property type="evidence" value="ECO:0007669"/>
    <property type="project" value="UniProtKB-ARBA"/>
</dbReference>
<reference evidence="3 4" key="1">
    <citation type="submission" date="2019-07" db="EMBL/GenBank/DDBJ databases">
        <title>Whole genome shotgun sequence of Cellulomonas soli NBRC 109434.</title>
        <authorList>
            <person name="Hosoyama A."/>
            <person name="Uohara A."/>
            <person name="Ohji S."/>
            <person name="Ichikawa N."/>
        </authorList>
    </citation>
    <scope>NUCLEOTIDE SEQUENCE [LARGE SCALE GENOMIC DNA]</scope>
    <source>
        <strain evidence="3 4">NBRC 109434</strain>
    </source>
</reference>
<dbReference type="PANTHER" id="PTHR30290">
    <property type="entry name" value="PERIPLASMIC BINDING COMPONENT OF ABC TRANSPORTER"/>
    <property type="match status" value="1"/>
</dbReference>
<gene>
    <name evidence="3" type="ORF">CSO01_19860</name>
</gene>
<proteinExistence type="predicted"/>
<name>A0A512PDI9_9CELL</name>
<accession>A0A512PDI9</accession>
<keyword evidence="1" id="KW-0732">Signal</keyword>